<protein>
    <submittedName>
        <fullName evidence="1">Uncharacterized protein</fullName>
    </submittedName>
</protein>
<evidence type="ECO:0000313" key="1">
    <source>
        <dbReference type="EnsemblMetazoa" id="AMEM003919-PA"/>
    </source>
</evidence>
<name>A0A182UUK6_ANOME</name>
<keyword evidence="2" id="KW-1185">Reference proteome</keyword>
<dbReference type="VEuPathDB" id="VectorBase:AMEM003919"/>
<sequence length="223" mass="24301">MEGTLNVSFCAPKELLFQAKFNLMWLLGNSQIAFHCRCTAEMLITNSFSRNGFAPITKHMFVPVEVYEPTPGAELMLVLTGDMKTFIGFDPSNLAQQRVADTLEFGLHTVFDKTVNEACQSFIGEGQKQTILASLKTVLLPDMSLSVSLAVDLGSLAGLFPLALLMQAQSQGAAEPTHDTRARLIKQVHSGCEMVLPLKLGEVRVPATAGIDSMMEGMSHMHL</sequence>
<dbReference type="EnsemblMetazoa" id="AMEM003919-RA">
    <property type="protein sequence ID" value="AMEM003919-PA"/>
    <property type="gene ID" value="AMEM003919"/>
</dbReference>
<accession>A0A182UUK6</accession>
<dbReference type="VEuPathDB" id="VectorBase:AMEM21_001358"/>
<organism evidence="1 2">
    <name type="scientific">Anopheles merus</name>
    <name type="common">Mosquito</name>
    <dbReference type="NCBI Taxonomy" id="30066"/>
    <lineage>
        <taxon>Eukaryota</taxon>
        <taxon>Metazoa</taxon>
        <taxon>Ecdysozoa</taxon>
        <taxon>Arthropoda</taxon>
        <taxon>Hexapoda</taxon>
        <taxon>Insecta</taxon>
        <taxon>Pterygota</taxon>
        <taxon>Neoptera</taxon>
        <taxon>Endopterygota</taxon>
        <taxon>Diptera</taxon>
        <taxon>Nematocera</taxon>
        <taxon>Culicoidea</taxon>
        <taxon>Culicidae</taxon>
        <taxon>Anophelinae</taxon>
        <taxon>Anopheles</taxon>
    </lineage>
</organism>
<evidence type="ECO:0000313" key="2">
    <source>
        <dbReference type="Proteomes" id="UP000075903"/>
    </source>
</evidence>
<proteinExistence type="predicted"/>
<reference evidence="1" key="1">
    <citation type="submission" date="2020-05" db="UniProtKB">
        <authorList>
            <consortium name="EnsemblMetazoa"/>
        </authorList>
    </citation>
    <scope>IDENTIFICATION</scope>
    <source>
        <strain evidence="1">MAF</strain>
    </source>
</reference>
<dbReference type="AlphaFoldDB" id="A0A182UUK6"/>
<dbReference type="Proteomes" id="UP000075903">
    <property type="component" value="Unassembled WGS sequence"/>
</dbReference>